<dbReference type="InterPro" id="IPR017942">
    <property type="entry name" value="Lipid-bd_serum_glycop_N"/>
</dbReference>
<sequence length="322" mass="34096">MFQLGSLIVLCGLLIGNSESLLGNIGNALNSLNVVNSAAGDVLPKPNLDVSSLQEITDLPLAKNNILGILNTLDLSNLNLLSSQSGLGPLLGSTADVVISLDLINSLTVQTDAKTGLPTLAIGKCSSDADKISISLLGRRNILVNKLLDDVSSLLTKTVTSLLQNQICPLIQGLLSGLNINLIQDLLYDLQNPNPDVASLQETLNWPVAKNNILGALNTLELGRLDLFSPQCALWLKTNKLNILDLETLPSSDINDINLKVPVKAKSSVFLPVIDSTVDIAASLDLITSLTVQTDDQTGLPTLVIGKCVRDLDTLSISLVGR</sequence>
<comment type="similarity">
    <text evidence="2">Belongs to the BPI/LBP/Plunc superfamily. Plunc family.</text>
</comment>
<name>G3IEF9_CRIGR</name>
<feature type="domain" description="Lipid-binding serum glycoprotein N-terminal" evidence="7">
    <location>
        <begin position="85"/>
        <end position="178"/>
    </location>
</feature>
<keyword evidence="3" id="KW-0964">Secreted</keyword>
<dbReference type="Proteomes" id="UP000001075">
    <property type="component" value="Unassembled WGS sequence"/>
</dbReference>
<dbReference type="InParanoid" id="G3IEF9"/>
<feature type="signal peptide" evidence="6">
    <location>
        <begin position="1"/>
        <end position="20"/>
    </location>
</feature>
<dbReference type="PANTHER" id="PTHR47145">
    <property type="entry name" value="BPI FOLD-CONTAINING FAMILY A MEMBER 2"/>
    <property type="match status" value="1"/>
</dbReference>
<proteinExistence type="inferred from homology"/>
<dbReference type="InterPro" id="IPR052507">
    <property type="entry name" value="BPI_fold-antibacterial"/>
</dbReference>
<evidence type="ECO:0000259" key="7">
    <source>
        <dbReference type="Pfam" id="PF01273"/>
    </source>
</evidence>
<comment type="subcellular location">
    <subcellularLocation>
        <location evidence="1">Secreted</location>
    </subcellularLocation>
</comment>
<evidence type="ECO:0000256" key="1">
    <source>
        <dbReference type="ARBA" id="ARBA00004613"/>
    </source>
</evidence>
<accession>G3IEF9</accession>
<dbReference type="SUPFAM" id="SSF55394">
    <property type="entry name" value="Bactericidal permeability-increasing protein, BPI"/>
    <property type="match status" value="2"/>
</dbReference>
<dbReference type="STRING" id="10029.G3IEF9"/>
<evidence type="ECO:0000313" key="8">
    <source>
        <dbReference type="EMBL" id="EGW04871.1"/>
    </source>
</evidence>
<dbReference type="InterPro" id="IPR017943">
    <property type="entry name" value="Bactericidal_perm-incr_a/b_dom"/>
</dbReference>
<dbReference type="PANTHER" id="PTHR47145:SF1">
    <property type="entry name" value="BPI FOLD-CONTAINING FAMILY A MEMBER 2"/>
    <property type="match status" value="1"/>
</dbReference>
<dbReference type="AlphaFoldDB" id="G3IEF9"/>
<dbReference type="FunCoup" id="G3IEF9">
    <property type="interactions" value="30"/>
</dbReference>
<gene>
    <name evidence="8" type="ORF">I79_022106</name>
</gene>
<dbReference type="GO" id="GO:0030141">
    <property type="term" value="C:secretory granule"/>
    <property type="evidence" value="ECO:0007669"/>
    <property type="project" value="TreeGrafter"/>
</dbReference>
<protein>
    <submittedName>
        <fullName evidence="8">Parotid secretory protein</fullName>
    </submittedName>
</protein>
<dbReference type="Pfam" id="PF01273">
    <property type="entry name" value="LBP_BPI_CETP"/>
    <property type="match status" value="2"/>
</dbReference>
<keyword evidence="5" id="KW-1015">Disulfide bond</keyword>
<feature type="chain" id="PRO_5003445157" evidence="6">
    <location>
        <begin position="21"/>
        <end position="322"/>
    </location>
</feature>
<keyword evidence="4 6" id="KW-0732">Signal</keyword>
<dbReference type="GO" id="GO:0070062">
    <property type="term" value="C:extracellular exosome"/>
    <property type="evidence" value="ECO:0007669"/>
    <property type="project" value="TreeGrafter"/>
</dbReference>
<evidence type="ECO:0000256" key="2">
    <source>
        <dbReference type="ARBA" id="ARBA00009020"/>
    </source>
</evidence>
<organism evidence="8 9">
    <name type="scientific">Cricetulus griseus</name>
    <name type="common">Chinese hamster</name>
    <name type="synonym">Cricetulus barabensis griseus</name>
    <dbReference type="NCBI Taxonomy" id="10029"/>
    <lineage>
        <taxon>Eukaryota</taxon>
        <taxon>Metazoa</taxon>
        <taxon>Chordata</taxon>
        <taxon>Craniata</taxon>
        <taxon>Vertebrata</taxon>
        <taxon>Euteleostomi</taxon>
        <taxon>Mammalia</taxon>
        <taxon>Eutheria</taxon>
        <taxon>Euarchontoglires</taxon>
        <taxon>Glires</taxon>
        <taxon>Rodentia</taxon>
        <taxon>Myomorpha</taxon>
        <taxon>Muroidea</taxon>
        <taxon>Cricetidae</taxon>
        <taxon>Cricetinae</taxon>
        <taxon>Cricetulus</taxon>
    </lineage>
</organism>
<evidence type="ECO:0000256" key="6">
    <source>
        <dbReference type="SAM" id="SignalP"/>
    </source>
</evidence>
<evidence type="ECO:0000256" key="5">
    <source>
        <dbReference type="ARBA" id="ARBA00023157"/>
    </source>
</evidence>
<evidence type="ECO:0000313" key="9">
    <source>
        <dbReference type="Proteomes" id="UP000001075"/>
    </source>
</evidence>
<dbReference type="Gene3D" id="3.15.10.10">
    <property type="entry name" value="Bactericidal permeability-increasing protein, domain 1"/>
    <property type="match status" value="2"/>
</dbReference>
<dbReference type="EMBL" id="JH002195">
    <property type="protein sequence ID" value="EGW04871.1"/>
    <property type="molecule type" value="Genomic_DNA"/>
</dbReference>
<dbReference type="GO" id="GO:0001530">
    <property type="term" value="F:lipopolysaccharide binding"/>
    <property type="evidence" value="ECO:0007669"/>
    <property type="project" value="TreeGrafter"/>
</dbReference>
<reference evidence="9" key="1">
    <citation type="journal article" date="2011" name="Nat. Biotechnol.">
        <title>The genomic sequence of the Chinese hamster ovary (CHO)-K1 cell line.</title>
        <authorList>
            <person name="Xu X."/>
            <person name="Nagarajan H."/>
            <person name="Lewis N.E."/>
            <person name="Pan S."/>
            <person name="Cai Z."/>
            <person name="Liu X."/>
            <person name="Chen W."/>
            <person name="Xie M."/>
            <person name="Wang W."/>
            <person name="Hammond S."/>
            <person name="Andersen M.R."/>
            <person name="Neff N."/>
            <person name="Passarelli B."/>
            <person name="Koh W."/>
            <person name="Fan H.C."/>
            <person name="Wang J."/>
            <person name="Gui Y."/>
            <person name="Lee K.H."/>
            <person name="Betenbaugh M.J."/>
            <person name="Quake S.R."/>
            <person name="Famili I."/>
            <person name="Palsson B.O."/>
            <person name="Wang J."/>
        </authorList>
    </citation>
    <scope>NUCLEOTIDE SEQUENCE [LARGE SCALE GENOMIC DNA]</scope>
    <source>
        <strain evidence="9">CHO K1 cell line</strain>
    </source>
</reference>
<evidence type="ECO:0000256" key="3">
    <source>
        <dbReference type="ARBA" id="ARBA00022525"/>
    </source>
</evidence>
<feature type="domain" description="Lipid-binding serum glycoprotein N-terminal" evidence="7">
    <location>
        <begin position="200"/>
        <end position="321"/>
    </location>
</feature>
<evidence type="ECO:0000256" key="4">
    <source>
        <dbReference type="ARBA" id="ARBA00022729"/>
    </source>
</evidence>